<evidence type="ECO:0000313" key="2">
    <source>
        <dbReference type="EMBL" id="KAE9155311.1"/>
    </source>
</evidence>
<dbReference type="EMBL" id="QXFY01000021">
    <property type="protein sequence ID" value="KAE9361531.1"/>
    <property type="molecule type" value="Genomic_DNA"/>
</dbReference>
<dbReference type="Proteomes" id="UP000486351">
    <property type="component" value="Unassembled WGS sequence"/>
</dbReference>
<dbReference type="Proteomes" id="UP000440732">
    <property type="component" value="Unassembled WGS sequence"/>
</dbReference>
<dbReference type="AlphaFoldDB" id="A0A6A3UW96"/>
<evidence type="ECO:0000313" key="4">
    <source>
        <dbReference type="Proteomes" id="UP000440732"/>
    </source>
</evidence>
<protein>
    <submittedName>
        <fullName evidence="2">Uncharacterized protein</fullName>
    </submittedName>
</protein>
<accession>A0A6A3UW96</accession>
<dbReference type="EMBL" id="QXGA01000016">
    <property type="protein sequence ID" value="KAE9155311.1"/>
    <property type="molecule type" value="Genomic_DNA"/>
</dbReference>
<evidence type="ECO:0000313" key="3">
    <source>
        <dbReference type="EMBL" id="KAE9361531.1"/>
    </source>
</evidence>
<feature type="region of interest" description="Disordered" evidence="1">
    <location>
        <begin position="87"/>
        <end position="115"/>
    </location>
</feature>
<proteinExistence type="predicted"/>
<evidence type="ECO:0000256" key="1">
    <source>
        <dbReference type="SAM" id="MobiDB-lite"/>
    </source>
</evidence>
<gene>
    <name evidence="2" type="ORF">PF006_g711</name>
    <name evidence="3" type="ORF">PF008_g947</name>
</gene>
<comment type="caution">
    <text evidence="2">The sequence shown here is derived from an EMBL/GenBank/DDBJ whole genome shotgun (WGS) entry which is preliminary data.</text>
</comment>
<name>A0A6A3UW96_9STRA</name>
<organism evidence="2 4">
    <name type="scientific">Phytophthora fragariae</name>
    <dbReference type="NCBI Taxonomy" id="53985"/>
    <lineage>
        <taxon>Eukaryota</taxon>
        <taxon>Sar</taxon>
        <taxon>Stramenopiles</taxon>
        <taxon>Oomycota</taxon>
        <taxon>Peronosporomycetes</taxon>
        <taxon>Peronosporales</taxon>
        <taxon>Peronosporaceae</taxon>
        <taxon>Phytophthora</taxon>
    </lineage>
</organism>
<reference evidence="2 4" key="1">
    <citation type="submission" date="2018-08" db="EMBL/GenBank/DDBJ databases">
        <title>Genomic investigation of the strawberry pathogen Phytophthora fragariae indicates pathogenicity is determined by transcriptional variation in three key races.</title>
        <authorList>
            <person name="Adams T.M."/>
            <person name="Armitage A.D."/>
            <person name="Sobczyk M.K."/>
            <person name="Bates H.J."/>
            <person name="Dunwell J.M."/>
            <person name="Nellist C.F."/>
            <person name="Harrison R.J."/>
        </authorList>
    </citation>
    <scope>NUCLEOTIDE SEQUENCE [LARGE SCALE GENOMIC DNA]</scope>
    <source>
        <strain evidence="2 4">NOV-5</strain>
        <strain evidence="3 5">NOV-77</strain>
    </source>
</reference>
<feature type="compositionally biased region" description="Basic and acidic residues" evidence="1">
    <location>
        <begin position="106"/>
        <end position="115"/>
    </location>
</feature>
<evidence type="ECO:0000313" key="5">
    <source>
        <dbReference type="Proteomes" id="UP000486351"/>
    </source>
</evidence>
<sequence length="115" mass="12581">MVCLGARHFRSLSLMPAIRWRRTACPGGGPPAIWDPQHKYGPARGAAARQKAWPCLHSPGFWSIEAAKTRRVVGARRGKPRAWRLANGEQSALAAGPATTSLTQSELRESESYCE</sequence>